<dbReference type="PANTHER" id="PTHR12468:SF2">
    <property type="entry name" value="GPI MANNOSYLTRANSFERASE 2"/>
    <property type="match status" value="1"/>
</dbReference>
<comment type="pathway">
    <text evidence="2 11">Glycolipid biosynthesis; glycosylphosphatidylinositol-anchor biosynthesis.</text>
</comment>
<feature type="transmembrane region" description="Helical" evidence="11">
    <location>
        <begin position="69"/>
        <end position="92"/>
    </location>
</feature>
<dbReference type="OrthoDB" id="10252502at2759"/>
<dbReference type="STRING" id="667725.A0A0L0FFW0"/>
<dbReference type="GO" id="GO:0000009">
    <property type="term" value="F:alpha-1,6-mannosyltransferase activity"/>
    <property type="evidence" value="ECO:0007669"/>
    <property type="project" value="InterPro"/>
</dbReference>
<evidence type="ECO:0000256" key="10">
    <source>
        <dbReference type="ARBA" id="ARBA00023136"/>
    </source>
</evidence>
<comment type="function">
    <text evidence="11">Mannosyltransferase involved in glycosylphosphatidylinositol-anchor biosynthesis.</text>
</comment>
<evidence type="ECO:0000256" key="6">
    <source>
        <dbReference type="ARBA" id="ARBA00022679"/>
    </source>
</evidence>
<organism evidence="12 13">
    <name type="scientific">Sphaeroforma arctica JP610</name>
    <dbReference type="NCBI Taxonomy" id="667725"/>
    <lineage>
        <taxon>Eukaryota</taxon>
        <taxon>Ichthyosporea</taxon>
        <taxon>Ichthyophonida</taxon>
        <taxon>Sphaeroforma</taxon>
    </lineage>
</organism>
<dbReference type="EC" id="2.4.1.-" evidence="11"/>
<feature type="non-terminal residue" evidence="12">
    <location>
        <position position="1"/>
    </location>
</feature>
<keyword evidence="9 11" id="KW-1133">Transmembrane helix</keyword>
<dbReference type="Pfam" id="PF04188">
    <property type="entry name" value="Mannosyl_trans2"/>
    <property type="match status" value="2"/>
</dbReference>
<comment type="caution">
    <text evidence="11">Lacks conserved residue(s) required for the propagation of feature annotation.</text>
</comment>
<feature type="transmembrane region" description="Helical" evidence="11">
    <location>
        <begin position="146"/>
        <end position="175"/>
    </location>
</feature>
<evidence type="ECO:0000256" key="7">
    <source>
        <dbReference type="ARBA" id="ARBA00022692"/>
    </source>
</evidence>
<dbReference type="eggNOG" id="KOG2647">
    <property type="taxonomic scope" value="Eukaryota"/>
</dbReference>
<evidence type="ECO:0000256" key="11">
    <source>
        <dbReference type="RuleBase" id="RU363112"/>
    </source>
</evidence>
<proteinExistence type="inferred from homology"/>
<evidence type="ECO:0000256" key="4">
    <source>
        <dbReference type="ARBA" id="ARBA00022502"/>
    </source>
</evidence>
<dbReference type="EMBL" id="KQ243492">
    <property type="protein sequence ID" value="KNC75662.1"/>
    <property type="molecule type" value="Genomic_DNA"/>
</dbReference>
<sequence>LEPVEKPYDGIAQSVLAGFARWDGVYFTRIALYGYEYEQFNAFFPGVPMAIRAVSSTVLAPARGYISQYWIAVLAGLLIANCCFVAAADYLYRLAILLTKDEVIAFRSVVMFIVNPASVFMSSVYTESPFALTTFAGLYYLEGSHFLLSGLCFALGSGIRGNGIVNAGFLLYAIGTEFYNRRYFRLIGLSPCFLEVNSISKTDGTSCTTNTLADSKDENTKLGREGTVNRRKSLTRLTLACATTLLPFALFQYHGYYQQCVLHQTPSPYCTQDTTLLLYSFIQKHYWNNGFLTFWEWKQVPNIALATPLAALCCGLVYTYTAHVRGHLQVTHANTAEDKTNTTYIQRLTHYMLRRDDPARRVSISVCTATPMDWRASPRLCVYVAHLAFLVAFALGFMYVHCITRFIAASTPVVYILVAQSRDWADVWVAYGLVYSVLGACLFPNFYPWT</sequence>
<dbReference type="GO" id="GO:0005789">
    <property type="term" value="C:endoplasmic reticulum membrane"/>
    <property type="evidence" value="ECO:0007669"/>
    <property type="project" value="UniProtKB-SubCell"/>
</dbReference>
<dbReference type="UniPathway" id="UPA00196"/>
<evidence type="ECO:0000313" key="13">
    <source>
        <dbReference type="Proteomes" id="UP000054560"/>
    </source>
</evidence>
<name>A0A0L0FFW0_9EUKA</name>
<evidence type="ECO:0000256" key="8">
    <source>
        <dbReference type="ARBA" id="ARBA00022824"/>
    </source>
</evidence>
<feature type="transmembrane region" description="Helical" evidence="11">
    <location>
        <begin position="303"/>
        <end position="321"/>
    </location>
</feature>
<dbReference type="InterPro" id="IPR007315">
    <property type="entry name" value="PIG-V/Gpi18"/>
</dbReference>
<dbReference type="GeneID" id="25912322"/>
<feature type="transmembrane region" description="Helical" evidence="11">
    <location>
        <begin position="380"/>
        <end position="408"/>
    </location>
</feature>
<keyword evidence="13" id="KW-1185">Reference proteome</keyword>
<dbReference type="GO" id="GO:0031501">
    <property type="term" value="C:mannosyltransferase complex"/>
    <property type="evidence" value="ECO:0007669"/>
    <property type="project" value="TreeGrafter"/>
</dbReference>
<reference evidence="12 13" key="1">
    <citation type="submission" date="2011-02" db="EMBL/GenBank/DDBJ databases">
        <title>The Genome Sequence of Sphaeroforma arctica JP610.</title>
        <authorList>
            <consortium name="The Broad Institute Genome Sequencing Platform"/>
            <person name="Russ C."/>
            <person name="Cuomo C."/>
            <person name="Young S.K."/>
            <person name="Zeng Q."/>
            <person name="Gargeya S."/>
            <person name="Alvarado L."/>
            <person name="Berlin A."/>
            <person name="Chapman S.B."/>
            <person name="Chen Z."/>
            <person name="Freedman E."/>
            <person name="Gellesch M."/>
            <person name="Goldberg J."/>
            <person name="Griggs A."/>
            <person name="Gujja S."/>
            <person name="Heilman E."/>
            <person name="Heiman D."/>
            <person name="Howarth C."/>
            <person name="Mehta T."/>
            <person name="Neiman D."/>
            <person name="Pearson M."/>
            <person name="Roberts A."/>
            <person name="Saif S."/>
            <person name="Shea T."/>
            <person name="Shenoy N."/>
            <person name="Sisk P."/>
            <person name="Stolte C."/>
            <person name="Sykes S."/>
            <person name="White J."/>
            <person name="Yandava C."/>
            <person name="Burger G."/>
            <person name="Gray M.W."/>
            <person name="Holland P.W.H."/>
            <person name="King N."/>
            <person name="Lang F.B.F."/>
            <person name="Roger A.J."/>
            <person name="Ruiz-Trillo I."/>
            <person name="Haas B."/>
            <person name="Nusbaum C."/>
            <person name="Birren B."/>
        </authorList>
    </citation>
    <scope>NUCLEOTIDE SEQUENCE [LARGE SCALE GENOMIC DNA]</scope>
    <source>
        <strain evidence="12 13">JP610</strain>
    </source>
</reference>
<keyword evidence="4 11" id="KW-0337">GPI-anchor biosynthesis</keyword>
<keyword evidence="7 11" id="KW-0812">Transmembrane</keyword>
<dbReference type="PANTHER" id="PTHR12468">
    <property type="entry name" value="GPI MANNOSYLTRANSFERASE 2"/>
    <property type="match status" value="1"/>
</dbReference>
<keyword evidence="8 11" id="KW-0256">Endoplasmic reticulum</keyword>
<accession>A0A0L0FFW0</accession>
<evidence type="ECO:0000256" key="3">
    <source>
        <dbReference type="ARBA" id="ARBA00008698"/>
    </source>
</evidence>
<dbReference type="GO" id="GO:0006506">
    <property type="term" value="P:GPI anchor biosynthetic process"/>
    <property type="evidence" value="ECO:0007669"/>
    <property type="project" value="UniProtKB-UniPathway"/>
</dbReference>
<gene>
    <name evidence="12" type="ORF">SARC_11818</name>
</gene>
<keyword evidence="10 11" id="KW-0472">Membrane</keyword>
<feature type="transmembrane region" description="Helical" evidence="11">
    <location>
        <begin position="104"/>
        <end position="126"/>
    </location>
</feature>
<evidence type="ECO:0000313" key="12">
    <source>
        <dbReference type="EMBL" id="KNC75662.1"/>
    </source>
</evidence>
<dbReference type="AlphaFoldDB" id="A0A0L0FFW0"/>
<evidence type="ECO:0000256" key="1">
    <source>
        <dbReference type="ARBA" id="ARBA00004477"/>
    </source>
</evidence>
<evidence type="ECO:0000256" key="9">
    <source>
        <dbReference type="ARBA" id="ARBA00022989"/>
    </source>
</evidence>
<keyword evidence="5 11" id="KW-0328">Glycosyltransferase</keyword>
<comment type="subcellular location">
    <subcellularLocation>
        <location evidence="1 11">Endoplasmic reticulum membrane</location>
        <topology evidence="1 11">Multi-pass membrane protein</topology>
    </subcellularLocation>
</comment>
<feature type="transmembrane region" description="Helical" evidence="11">
    <location>
        <begin position="428"/>
        <end position="447"/>
    </location>
</feature>
<protein>
    <recommendedName>
        <fullName evidence="11">GPI mannosyltransferase 2</fullName>
        <ecNumber evidence="11">2.4.1.-</ecNumber>
    </recommendedName>
</protein>
<feature type="transmembrane region" description="Helical" evidence="11">
    <location>
        <begin position="234"/>
        <end position="253"/>
    </location>
</feature>
<keyword evidence="6 11" id="KW-0808">Transferase</keyword>
<evidence type="ECO:0000256" key="5">
    <source>
        <dbReference type="ARBA" id="ARBA00022676"/>
    </source>
</evidence>
<dbReference type="GO" id="GO:0004376">
    <property type="term" value="F:GPI mannosyltransferase activity"/>
    <property type="evidence" value="ECO:0007669"/>
    <property type="project" value="InterPro"/>
</dbReference>
<evidence type="ECO:0000256" key="2">
    <source>
        <dbReference type="ARBA" id="ARBA00004687"/>
    </source>
</evidence>
<dbReference type="RefSeq" id="XP_014149564.1">
    <property type="nucleotide sequence ID" value="XM_014294089.1"/>
</dbReference>
<comment type="similarity">
    <text evidence="3 11">Belongs to the PIGV family.</text>
</comment>
<dbReference type="Proteomes" id="UP000054560">
    <property type="component" value="Unassembled WGS sequence"/>
</dbReference>